<dbReference type="Gene3D" id="3.30.450.20">
    <property type="entry name" value="PAS domain"/>
    <property type="match status" value="1"/>
</dbReference>
<dbReference type="EMBL" id="CP048620">
    <property type="protein sequence ID" value="QPJ65252.1"/>
    <property type="molecule type" value="Genomic_DNA"/>
</dbReference>
<dbReference type="Gene3D" id="1.10.287.130">
    <property type="match status" value="1"/>
</dbReference>
<dbReference type="CDD" id="cd00082">
    <property type="entry name" value="HisKA"/>
    <property type="match status" value="1"/>
</dbReference>
<dbReference type="Pfam" id="PF13426">
    <property type="entry name" value="PAS_9"/>
    <property type="match status" value="1"/>
</dbReference>
<evidence type="ECO:0000256" key="1">
    <source>
        <dbReference type="ARBA" id="ARBA00000085"/>
    </source>
</evidence>
<keyword evidence="7" id="KW-0067">ATP-binding</keyword>
<evidence type="ECO:0000313" key="10">
    <source>
        <dbReference type="EMBL" id="QPJ65252.1"/>
    </source>
</evidence>
<dbReference type="AlphaFoldDB" id="A0A7T0C2B2"/>
<dbReference type="SMART" id="SM00387">
    <property type="entry name" value="HATPase_c"/>
    <property type="match status" value="1"/>
</dbReference>
<dbReference type="InterPro" id="IPR003661">
    <property type="entry name" value="HisK_dim/P_dom"/>
</dbReference>
<dbReference type="Pfam" id="PF02518">
    <property type="entry name" value="HATPase_c"/>
    <property type="match status" value="1"/>
</dbReference>
<dbReference type="PANTHER" id="PTHR43065:SF10">
    <property type="entry name" value="PEROXIDE STRESS-ACTIVATED HISTIDINE KINASE MAK3"/>
    <property type="match status" value="1"/>
</dbReference>
<dbReference type="SMART" id="SM00091">
    <property type="entry name" value="PAS"/>
    <property type="match status" value="1"/>
</dbReference>
<keyword evidence="8" id="KW-0902">Two-component regulatory system</keyword>
<evidence type="ECO:0000256" key="8">
    <source>
        <dbReference type="ARBA" id="ARBA00023012"/>
    </source>
</evidence>
<dbReference type="SUPFAM" id="SSF47384">
    <property type="entry name" value="Homodimeric domain of signal transducing histidine kinase"/>
    <property type="match status" value="1"/>
</dbReference>
<dbReference type="InterPro" id="IPR036890">
    <property type="entry name" value="HATPase_C_sf"/>
</dbReference>
<dbReference type="PANTHER" id="PTHR43065">
    <property type="entry name" value="SENSOR HISTIDINE KINASE"/>
    <property type="match status" value="1"/>
</dbReference>
<dbReference type="Proteomes" id="UP000594464">
    <property type="component" value="Chromosome"/>
</dbReference>
<protein>
    <recommendedName>
        <fullName evidence="2">histidine kinase</fullName>
        <ecNumber evidence="2">2.7.13.3</ecNumber>
    </recommendedName>
</protein>
<proteinExistence type="predicted"/>
<comment type="catalytic activity">
    <reaction evidence="1">
        <text>ATP + protein L-histidine = ADP + protein N-phospho-L-histidine.</text>
        <dbReference type="EC" id="2.7.13.3"/>
    </reaction>
</comment>
<dbReference type="InterPro" id="IPR000014">
    <property type="entry name" value="PAS"/>
</dbReference>
<feature type="domain" description="Histidine kinase" evidence="9">
    <location>
        <begin position="141"/>
        <end position="360"/>
    </location>
</feature>
<name>A0A7T0C2B2_9BACT</name>
<evidence type="ECO:0000256" key="2">
    <source>
        <dbReference type="ARBA" id="ARBA00012438"/>
    </source>
</evidence>
<dbReference type="Pfam" id="PF00512">
    <property type="entry name" value="HisKA"/>
    <property type="match status" value="1"/>
</dbReference>
<dbReference type="SUPFAM" id="SSF55785">
    <property type="entry name" value="PYP-like sensor domain (PAS domain)"/>
    <property type="match status" value="1"/>
</dbReference>
<evidence type="ECO:0000256" key="7">
    <source>
        <dbReference type="ARBA" id="ARBA00022840"/>
    </source>
</evidence>
<keyword evidence="6" id="KW-0418">Kinase</keyword>
<dbReference type="InterPro" id="IPR004358">
    <property type="entry name" value="Sig_transdc_His_kin-like_C"/>
</dbReference>
<dbReference type="InterPro" id="IPR003594">
    <property type="entry name" value="HATPase_dom"/>
</dbReference>
<dbReference type="PRINTS" id="PR00344">
    <property type="entry name" value="BCTRLSENSOR"/>
</dbReference>
<evidence type="ECO:0000259" key="9">
    <source>
        <dbReference type="PROSITE" id="PS50109"/>
    </source>
</evidence>
<dbReference type="EC" id="2.7.13.3" evidence="2"/>
<dbReference type="GO" id="GO:0000155">
    <property type="term" value="F:phosphorelay sensor kinase activity"/>
    <property type="evidence" value="ECO:0007669"/>
    <property type="project" value="InterPro"/>
</dbReference>
<dbReference type="GO" id="GO:0005524">
    <property type="term" value="F:ATP binding"/>
    <property type="evidence" value="ECO:0007669"/>
    <property type="project" value="UniProtKB-KW"/>
</dbReference>
<sequence>MGNADLFKNLFASLIHGVLLIDPRFNIIESNLALEEMFYRSGESLKGRPFSDLFPDDEDLSKKMRATLESGATYQDLESVGYRNHDASPFPAGITLSPLFDDAGSGIGAVALIKDLSFQKDIETSRKPFDKLSTAEALTLGMAHEIRNPLGSIKVSAQLLLSEFQNSQQSQLFEVIVSEVDRMDRIIKRMMDFSQDRHLSVVTTNIHRVLDEILTLEKELLSKQSIHLAQEYDPSLPSIDADPDQLKQVFLNLIKNSREAMPEGGKLKLGTRYVSSYAATDPEQKASQQFIVIEITDSGCGMESRQLDNLFTPFFTTKSKGSGLGLALSLKIIEKHNGKIKVASNKNEGTSFQVFLPIHQKC</sequence>
<evidence type="ECO:0000256" key="5">
    <source>
        <dbReference type="ARBA" id="ARBA00022741"/>
    </source>
</evidence>
<keyword evidence="4" id="KW-0808">Transferase</keyword>
<dbReference type="InterPro" id="IPR036097">
    <property type="entry name" value="HisK_dim/P_sf"/>
</dbReference>
<dbReference type="CDD" id="cd00130">
    <property type="entry name" value="PAS"/>
    <property type="match status" value="1"/>
</dbReference>
<dbReference type="InterPro" id="IPR035965">
    <property type="entry name" value="PAS-like_dom_sf"/>
</dbReference>
<dbReference type="KEGG" id="nva:G3M78_07560"/>
<dbReference type="SUPFAM" id="SSF55874">
    <property type="entry name" value="ATPase domain of HSP90 chaperone/DNA topoisomerase II/histidine kinase"/>
    <property type="match status" value="1"/>
</dbReference>
<dbReference type="Gene3D" id="3.30.565.10">
    <property type="entry name" value="Histidine kinase-like ATPase, C-terminal domain"/>
    <property type="match status" value="1"/>
</dbReference>
<dbReference type="SMART" id="SM00388">
    <property type="entry name" value="HisKA"/>
    <property type="match status" value="1"/>
</dbReference>
<organism evidence="10 11">
    <name type="scientific">Candidatus Nitrohelix vancouverensis</name>
    <dbReference type="NCBI Taxonomy" id="2705534"/>
    <lineage>
        <taxon>Bacteria</taxon>
        <taxon>Pseudomonadati</taxon>
        <taxon>Nitrospinota/Tectimicrobiota group</taxon>
        <taxon>Nitrospinota</taxon>
        <taxon>Nitrospinia</taxon>
        <taxon>Nitrospinales</taxon>
        <taxon>Nitrospinaceae</taxon>
        <taxon>Candidatus Nitrohelix</taxon>
    </lineage>
</organism>
<accession>A0A7T0C2B2</accession>
<gene>
    <name evidence="10" type="ORF">G3M78_07560</name>
</gene>
<keyword evidence="3" id="KW-0597">Phosphoprotein</keyword>
<reference evidence="11" key="1">
    <citation type="submission" date="2020-02" db="EMBL/GenBank/DDBJ databases">
        <title>Genomic and physiological characterization of two novel Nitrospinaceae genera.</title>
        <authorList>
            <person name="Mueller A.J."/>
            <person name="Jung M.-Y."/>
            <person name="Strachan C.R."/>
            <person name="Herbold C.W."/>
            <person name="Kirkegaard R.H."/>
            <person name="Daims H."/>
        </authorList>
    </citation>
    <scope>NUCLEOTIDE SEQUENCE [LARGE SCALE GENOMIC DNA]</scope>
</reference>
<dbReference type="InterPro" id="IPR005467">
    <property type="entry name" value="His_kinase_dom"/>
</dbReference>
<keyword evidence="5" id="KW-0547">Nucleotide-binding</keyword>
<evidence type="ECO:0000313" key="11">
    <source>
        <dbReference type="Proteomes" id="UP000594464"/>
    </source>
</evidence>
<dbReference type="PROSITE" id="PS50109">
    <property type="entry name" value="HIS_KIN"/>
    <property type="match status" value="1"/>
</dbReference>
<evidence type="ECO:0000256" key="4">
    <source>
        <dbReference type="ARBA" id="ARBA00022679"/>
    </source>
</evidence>
<dbReference type="NCBIfam" id="TIGR00229">
    <property type="entry name" value="sensory_box"/>
    <property type="match status" value="1"/>
</dbReference>
<evidence type="ECO:0000256" key="3">
    <source>
        <dbReference type="ARBA" id="ARBA00022553"/>
    </source>
</evidence>
<evidence type="ECO:0000256" key="6">
    <source>
        <dbReference type="ARBA" id="ARBA00022777"/>
    </source>
</evidence>